<gene>
    <name evidence="3" type="ORF">OCTVUL_1B013606</name>
</gene>
<keyword evidence="2" id="KW-1133">Transmembrane helix</keyword>
<protein>
    <submittedName>
        <fullName evidence="3">Uncharacterized protein</fullName>
    </submittedName>
</protein>
<organism evidence="3 4">
    <name type="scientific">Octopus vulgaris</name>
    <name type="common">Common octopus</name>
    <dbReference type="NCBI Taxonomy" id="6645"/>
    <lineage>
        <taxon>Eukaryota</taxon>
        <taxon>Metazoa</taxon>
        <taxon>Spiralia</taxon>
        <taxon>Lophotrochozoa</taxon>
        <taxon>Mollusca</taxon>
        <taxon>Cephalopoda</taxon>
        <taxon>Coleoidea</taxon>
        <taxon>Octopodiformes</taxon>
        <taxon>Octopoda</taxon>
        <taxon>Incirrata</taxon>
        <taxon>Octopodidae</taxon>
        <taxon>Octopus</taxon>
    </lineage>
</organism>
<dbReference type="AlphaFoldDB" id="A0AA36BVS0"/>
<name>A0AA36BVS0_OCTVU</name>
<dbReference type="EMBL" id="OX597838">
    <property type="protein sequence ID" value="CAI9740681.1"/>
    <property type="molecule type" value="Genomic_DNA"/>
</dbReference>
<keyword evidence="2" id="KW-0472">Membrane</keyword>
<keyword evidence="4" id="KW-1185">Reference proteome</keyword>
<evidence type="ECO:0000313" key="4">
    <source>
        <dbReference type="Proteomes" id="UP001162480"/>
    </source>
</evidence>
<keyword evidence="2" id="KW-0812">Transmembrane</keyword>
<feature type="compositionally biased region" description="Acidic residues" evidence="1">
    <location>
        <begin position="8"/>
        <end position="21"/>
    </location>
</feature>
<feature type="region of interest" description="Disordered" evidence="1">
    <location>
        <begin position="1"/>
        <end position="26"/>
    </location>
</feature>
<sequence length="123" mass="14227">MRRKIRNDDDEEQEEQEDGDDGGGGVVYVGRMGVIVVLVGVMVAISFNCHYCDAVRLYILLLPFSRSCYVYITRHYVEHTALAIQLKTLAEYLQEETFSLHLRNTYHIPITNTYTPTRNHNMN</sequence>
<evidence type="ECO:0000256" key="1">
    <source>
        <dbReference type="SAM" id="MobiDB-lite"/>
    </source>
</evidence>
<feature type="transmembrane region" description="Helical" evidence="2">
    <location>
        <begin position="28"/>
        <end position="47"/>
    </location>
</feature>
<dbReference type="Proteomes" id="UP001162480">
    <property type="component" value="Chromosome 25"/>
</dbReference>
<accession>A0AA36BVS0</accession>
<reference evidence="3" key="1">
    <citation type="submission" date="2023-08" db="EMBL/GenBank/DDBJ databases">
        <authorList>
            <person name="Alioto T."/>
            <person name="Alioto T."/>
            <person name="Gomez Garrido J."/>
        </authorList>
    </citation>
    <scope>NUCLEOTIDE SEQUENCE</scope>
</reference>
<evidence type="ECO:0000256" key="2">
    <source>
        <dbReference type="SAM" id="Phobius"/>
    </source>
</evidence>
<proteinExistence type="predicted"/>
<evidence type="ECO:0000313" key="3">
    <source>
        <dbReference type="EMBL" id="CAI9740681.1"/>
    </source>
</evidence>